<keyword evidence="6" id="KW-0695">RNA-directed DNA polymerase</keyword>
<evidence type="ECO:0000256" key="5">
    <source>
        <dbReference type="ARBA" id="ARBA00022801"/>
    </source>
</evidence>
<evidence type="ECO:0000256" key="6">
    <source>
        <dbReference type="ARBA" id="ARBA00022918"/>
    </source>
</evidence>
<dbReference type="OrthoDB" id="10063667at2759"/>
<evidence type="ECO:0000256" key="2">
    <source>
        <dbReference type="ARBA" id="ARBA00022695"/>
    </source>
</evidence>
<evidence type="ECO:0000313" key="9">
    <source>
        <dbReference type="Proteomes" id="UP000663879"/>
    </source>
</evidence>
<keyword evidence="4" id="KW-0255">Endonuclease</keyword>
<dbReference type="GO" id="GO:0003964">
    <property type="term" value="F:RNA-directed DNA polymerase activity"/>
    <property type="evidence" value="ECO:0007669"/>
    <property type="project" value="UniProtKB-KW"/>
</dbReference>
<keyword evidence="3" id="KW-0540">Nuclease</keyword>
<name>A0A814P6G7_9BILA</name>
<protein>
    <recommendedName>
        <fullName evidence="7">Reverse transcriptase RNase H-like domain-containing protein</fullName>
    </recommendedName>
</protein>
<evidence type="ECO:0000256" key="3">
    <source>
        <dbReference type="ARBA" id="ARBA00022722"/>
    </source>
</evidence>
<organism evidence="8 9">
    <name type="scientific">Brachionus calyciflorus</name>
    <dbReference type="NCBI Taxonomy" id="104777"/>
    <lineage>
        <taxon>Eukaryota</taxon>
        <taxon>Metazoa</taxon>
        <taxon>Spiralia</taxon>
        <taxon>Gnathifera</taxon>
        <taxon>Rotifera</taxon>
        <taxon>Eurotatoria</taxon>
        <taxon>Monogononta</taxon>
        <taxon>Pseudotrocha</taxon>
        <taxon>Ploima</taxon>
        <taxon>Brachionidae</taxon>
        <taxon>Brachionus</taxon>
    </lineage>
</organism>
<comment type="caution">
    <text evidence="8">The sequence shown here is derived from an EMBL/GenBank/DDBJ whole genome shotgun (WGS) entry which is preliminary data.</text>
</comment>
<evidence type="ECO:0000256" key="4">
    <source>
        <dbReference type="ARBA" id="ARBA00022759"/>
    </source>
</evidence>
<evidence type="ECO:0000313" key="8">
    <source>
        <dbReference type="EMBL" id="CAF1101884.1"/>
    </source>
</evidence>
<dbReference type="GO" id="GO:0004519">
    <property type="term" value="F:endonuclease activity"/>
    <property type="evidence" value="ECO:0007669"/>
    <property type="project" value="UniProtKB-KW"/>
</dbReference>
<dbReference type="InterPro" id="IPR043502">
    <property type="entry name" value="DNA/RNA_pol_sf"/>
</dbReference>
<dbReference type="EMBL" id="CAJNOC010007605">
    <property type="protein sequence ID" value="CAF1101884.1"/>
    <property type="molecule type" value="Genomic_DNA"/>
</dbReference>
<evidence type="ECO:0000256" key="1">
    <source>
        <dbReference type="ARBA" id="ARBA00022679"/>
    </source>
</evidence>
<dbReference type="Proteomes" id="UP000663879">
    <property type="component" value="Unassembled WGS sequence"/>
</dbReference>
<reference evidence="8" key="1">
    <citation type="submission" date="2021-02" db="EMBL/GenBank/DDBJ databases">
        <authorList>
            <person name="Nowell W R."/>
        </authorList>
    </citation>
    <scope>NUCLEOTIDE SEQUENCE</scope>
    <source>
        <strain evidence="8">Ploen Becks lab</strain>
    </source>
</reference>
<dbReference type="InterPro" id="IPR050951">
    <property type="entry name" value="Retrovirus_Pol_polyprotein"/>
</dbReference>
<keyword evidence="1" id="KW-0808">Transferase</keyword>
<proteinExistence type="predicted"/>
<accession>A0A814P6G7</accession>
<dbReference type="InterPro" id="IPR041373">
    <property type="entry name" value="RT_RNaseH"/>
</dbReference>
<keyword evidence="2" id="KW-0548">Nucleotidyltransferase</keyword>
<dbReference type="Pfam" id="PF17917">
    <property type="entry name" value="RT_RNaseH"/>
    <property type="match status" value="1"/>
</dbReference>
<feature type="domain" description="Reverse transcriptase RNase H-like" evidence="7">
    <location>
        <begin position="4"/>
        <end position="52"/>
    </location>
</feature>
<dbReference type="SUPFAM" id="SSF56672">
    <property type="entry name" value="DNA/RNA polymerases"/>
    <property type="match status" value="1"/>
</dbReference>
<sequence length="108" mass="12635">MASSVFGFKEFRHNLVGVNFFIVKDHCALTFLMKIKDPMGRLARWSIFLSQFDFEIVHRKGRLHNNADYLGMKLLRSKDDKRLIVPKPLERQNLIDYAHSASAQLNRD</sequence>
<evidence type="ECO:0000259" key="7">
    <source>
        <dbReference type="Pfam" id="PF17917"/>
    </source>
</evidence>
<keyword evidence="9" id="KW-1185">Reference proteome</keyword>
<keyword evidence="5" id="KW-0378">Hydrolase</keyword>
<dbReference type="AlphaFoldDB" id="A0A814P6G7"/>
<dbReference type="PANTHER" id="PTHR37984:SF5">
    <property type="entry name" value="PROTEIN NYNRIN-LIKE"/>
    <property type="match status" value="1"/>
</dbReference>
<dbReference type="PANTHER" id="PTHR37984">
    <property type="entry name" value="PROTEIN CBG26694"/>
    <property type="match status" value="1"/>
</dbReference>
<gene>
    <name evidence="8" type="ORF">OXX778_LOCUS21191</name>
</gene>
<dbReference type="GO" id="GO:0016787">
    <property type="term" value="F:hydrolase activity"/>
    <property type="evidence" value="ECO:0007669"/>
    <property type="project" value="UniProtKB-KW"/>
</dbReference>